<organism evidence="3 4">
    <name type="scientific">Candidatus Geothrix odensensis</name>
    <dbReference type="NCBI Taxonomy" id="2954440"/>
    <lineage>
        <taxon>Bacteria</taxon>
        <taxon>Pseudomonadati</taxon>
        <taxon>Acidobacteriota</taxon>
        <taxon>Holophagae</taxon>
        <taxon>Holophagales</taxon>
        <taxon>Holophagaceae</taxon>
        <taxon>Geothrix</taxon>
    </lineage>
</organism>
<dbReference type="EMBL" id="JADKCH010000005">
    <property type="protein sequence ID" value="MBK8572606.1"/>
    <property type="molecule type" value="Genomic_DNA"/>
</dbReference>
<evidence type="ECO:0000256" key="2">
    <source>
        <dbReference type="SAM" id="SignalP"/>
    </source>
</evidence>
<name>A0A936F241_9BACT</name>
<feature type="compositionally biased region" description="Basic residues" evidence="1">
    <location>
        <begin position="68"/>
        <end position="88"/>
    </location>
</feature>
<accession>A0A936F241</accession>
<sequence length="103" mass="10771">MPRRVLFISSLALSLVAAAQPQEDPVLRARAQRAAAQGISEGDLPPVPRGIVEPPPLPPPEAHVKDNRKGKKAKGKVKKGKTGVKKGKGTASSAKPAAKRKGQ</sequence>
<feature type="compositionally biased region" description="Pro residues" evidence="1">
    <location>
        <begin position="45"/>
        <end position="61"/>
    </location>
</feature>
<protein>
    <submittedName>
        <fullName evidence="3">Uncharacterized protein</fullName>
    </submittedName>
</protein>
<keyword evidence="2" id="KW-0732">Signal</keyword>
<feature type="region of interest" description="Disordered" evidence="1">
    <location>
        <begin position="28"/>
        <end position="103"/>
    </location>
</feature>
<comment type="caution">
    <text evidence="3">The sequence shown here is derived from an EMBL/GenBank/DDBJ whole genome shotgun (WGS) entry which is preliminary data.</text>
</comment>
<feature type="chain" id="PRO_5036807107" evidence="2">
    <location>
        <begin position="20"/>
        <end position="103"/>
    </location>
</feature>
<dbReference type="AlphaFoldDB" id="A0A936F241"/>
<reference evidence="3 4" key="1">
    <citation type="submission" date="2020-10" db="EMBL/GenBank/DDBJ databases">
        <title>Connecting structure to function with the recovery of over 1000 high-quality activated sludge metagenome-assembled genomes encoding full-length rRNA genes using long-read sequencing.</title>
        <authorList>
            <person name="Singleton C.M."/>
            <person name="Petriglieri F."/>
            <person name="Kristensen J.M."/>
            <person name="Kirkegaard R.H."/>
            <person name="Michaelsen T.Y."/>
            <person name="Andersen M.H."/>
            <person name="Karst S.M."/>
            <person name="Dueholm M.S."/>
            <person name="Nielsen P.H."/>
            <person name="Albertsen M."/>
        </authorList>
    </citation>
    <scope>NUCLEOTIDE SEQUENCE [LARGE SCALE GENOMIC DNA]</scope>
    <source>
        <strain evidence="3">OdNE_18-Q3-R46-58_MAXAC.008</strain>
    </source>
</reference>
<evidence type="ECO:0000313" key="4">
    <source>
        <dbReference type="Proteomes" id="UP000709959"/>
    </source>
</evidence>
<proteinExistence type="predicted"/>
<gene>
    <name evidence="3" type="ORF">IPN91_08135</name>
</gene>
<evidence type="ECO:0000313" key="3">
    <source>
        <dbReference type="EMBL" id="MBK8572606.1"/>
    </source>
</evidence>
<evidence type="ECO:0000256" key="1">
    <source>
        <dbReference type="SAM" id="MobiDB-lite"/>
    </source>
</evidence>
<dbReference type="Proteomes" id="UP000709959">
    <property type="component" value="Unassembled WGS sequence"/>
</dbReference>
<feature type="compositionally biased region" description="Low complexity" evidence="1">
    <location>
        <begin position="28"/>
        <end position="37"/>
    </location>
</feature>
<feature type="signal peptide" evidence="2">
    <location>
        <begin position="1"/>
        <end position="19"/>
    </location>
</feature>